<sequence length="281" mass="31314">MLRSRLALAFVAVMVSAPAFAQVRVPHFWDTRQRLSAPDLTTIQRLRFLTTTDFFPFSMLDPQGNLVGFHVDLARAICSKLSIDNRCQIQAMPFEELGEALERGEGEAILAGIAVTAETRATYDFSRPYFQFPARFIVRQDARLAEPLYATLKGQRVGVLAGSAHEEMLRDFFDGVTAAPFEAEQDLFAAIRNGDVRAIFGDGLRLSFALTGEETDGCCSFAGGPYLAPEYFGHGLTIATRDNQPLLQDALNFALQQLEADGVFTELYLRYFPVDFYEQLP</sequence>
<dbReference type="PANTHER" id="PTHR35936">
    <property type="entry name" value="MEMBRANE-BOUND LYTIC MUREIN TRANSGLYCOSYLASE F"/>
    <property type="match status" value="1"/>
</dbReference>
<reference evidence="4" key="2">
    <citation type="submission" date="2020-09" db="EMBL/GenBank/DDBJ databases">
        <authorList>
            <person name="Sun Q."/>
            <person name="Zhou Y."/>
        </authorList>
    </citation>
    <scope>NUCLEOTIDE SEQUENCE</scope>
    <source>
        <strain evidence="4">CGMCC 1.15320</strain>
    </source>
</reference>
<organism evidence="4 5">
    <name type="scientific">Nitratireductor aestuarii</name>
    <dbReference type="NCBI Taxonomy" id="1735103"/>
    <lineage>
        <taxon>Bacteria</taxon>
        <taxon>Pseudomonadati</taxon>
        <taxon>Pseudomonadota</taxon>
        <taxon>Alphaproteobacteria</taxon>
        <taxon>Hyphomicrobiales</taxon>
        <taxon>Phyllobacteriaceae</taxon>
        <taxon>Nitratireductor</taxon>
    </lineage>
</organism>
<keyword evidence="5" id="KW-1185">Reference proteome</keyword>
<reference evidence="4" key="1">
    <citation type="journal article" date="2014" name="Int. J. Syst. Evol. Microbiol.">
        <title>Complete genome sequence of Corynebacterium casei LMG S-19264T (=DSM 44701T), isolated from a smear-ripened cheese.</title>
        <authorList>
            <consortium name="US DOE Joint Genome Institute (JGI-PGF)"/>
            <person name="Walter F."/>
            <person name="Albersmeier A."/>
            <person name="Kalinowski J."/>
            <person name="Ruckert C."/>
        </authorList>
    </citation>
    <scope>NUCLEOTIDE SEQUENCE</scope>
    <source>
        <strain evidence="4">CGMCC 1.15320</strain>
    </source>
</reference>
<keyword evidence="1 2" id="KW-0732">Signal</keyword>
<dbReference type="AlphaFoldDB" id="A0A916RWJ1"/>
<gene>
    <name evidence="4" type="ORF">GCM10011385_29440</name>
</gene>
<name>A0A916RWJ1_9HYPH</name>
<protein>
    <submittedName>
        <fullName evidence="4">Amino acid ABC transporter</fullName>
    </submittedName>
</protein>
<evidence type="ECO:0000256" key="2">
    <source>
        <dbReference type="SAM" id="SignalP"/>
    </source>
</evidence>
<dbReference type="RefSeq" id="WP_188721849.1">
    <property type="nucleotide sequence ID" value="NZ_BMIF01000009.1"/>
</dbReference>
<dbReference type="SUPFAM" id="SSF53850">
    <property type="entry name" value="Periplasmic binding protein-like II"/>
    <property type="match status" value="1"/>
</dbReference>
<dbReference type="Pfam" id="PF00497">
    <property type="entry name" value="SBP_bac_3"/>
    <property type="match status" value="1"/>
</dbReference>
<evidence type="ECO:0000313" key="5">
    <source>
        <dbReference type="Proteomes" id="UP000636264"/>
    </source>
</evidence>
<proteinExistence type="predicted"/>
<feature type="chain" id="PRO_5037437222" evidence="2">
    <location>
        <begin position="22"/>
        <end position="281"/>
    </location>
</feature>
<dbReference type="Proteomes" id="UP000636264">
    <property type="component" value="Unassembled WGS sequence"/>
</dbReference>
<evidence type="ECO:0000313" key="4">
    <source>
        <dbReference type="EMBL" id="GGA73592.1"/>
    </source>
</evidence>
<dbReference type="PANTHER" id="PTHR35936:SF35">
    <property type="entry name" value="L-CYSTINE-BINDING PROTEIN TCYJ"/>
    <property type="match status" value="1"/>
</dbReference>
<evidence type="ECO:0000259" key="3">
    <source>
        <dbReference type="SMART" id="SM00062"/>
    </source>
</evidence>
<dbReference type="EMBL" id="BMIF01000009">
    <property type="protein sequence ID" value="GGA73592.1"/>
    <property type="molecule type" value="Genomic_DNA"/>
</dbReference>
<accession>A0A916RWJ1</accession>
<evidence type="ECO:0000256" key="1">
    <source>
        <dbReference type="ARBA" id="ARBA00022729"/>
    </source>
</evidence>
<dbReference type="InterPro" id="IPR001638">
    <property type="entry name" value="Solute-binding_3/MltF_N"/>
</dbReference>
<dbReference type="Gene3D" id="3.40.190.10">
    <property type="entry name" value="Periplasmic binding protein-like II"/>
    <property type="match status" value="2"/>
</dbReference>
<dbReference type="SMART" id="SM00062">
    <property type="entry name" value="PBPb"/>
    <property type="match status" value="1"/>
</dbReference>
<comment type="caution">
    <text evidence="4">The sequence shown here is derived from an EMBL/GenBank/DDBJ whole genome shotgun (WGS) entry which is preliminary data.</text>
</comment>
<feature type="domain" description="Solute-binding protein family 3/N-terminal" evidence="3">
    <location>
        <begin position="45"/>
        <end position="275"/>
    </location>
</feature>
<feature type="signal peptide" evidence="2">
    <location>
        <begin position="1"/>
        <end position="21"/>
    </location>
</feature>